<dbReference type="GO" id="GO:0005216">
    <property type="term" value="F:monoatomic ion channel activity"/>
    <property type="evidence" value="ECO:0007669"/>
    <property type="project" value="InterPro"/>
</dbReference>
<evidence type="ECO:0000256" key="2">
    <source>
        <dbReference type="ARBA" id="ARBA00008130"/>
    </source>
</evidence>
<name>C8CHH8_CYAPA</name>
<dbReference type="GO" id="GO:0007602">
    <property type="term" value="P:phototransduction"/>
    <property type="evidence" value="ECO:0007669"/>
    <property type="project" value="UniProtKB-KW"/>
</dbReference>
<dbReference type="SMART" id="SM01021">
    <property type="entry name" value="Bac_rhodopsin"/>
    <property type="match status" value="1"/>
</dbReference>
<organism evidence="12">
    <name type="scientific">Cyanophora paradoxa</name>
    <dbReference type="NCBI Taxonomy" id="2762"/>
    <lineage>
        <taxon>Eukaryota</taxon>
        <taxon>Glaucocystophyceae</taxon>
        <taxon>Cyanophorales</taxon>
        <taxon>Cyanophoraceae</taxon>
        <taxon>Cyanophora</taxon>
    </lineage>
</organism>
<proteinExistence type="inferred from homology"/>
<dbReference type="PANTHER" id="PTHR28286:SF2">
    <property type="entry name" value="BACTERIORHODOPSIN _OPSIN, NOPA (EUROFUNG)"/>
    <property type="match status" value="1"/>
</dbReference>
<evidence type="ECO:0000256" key="8">
    <source>
        <dbReference type="ARBA" id="ARBA00022991"/>
    </source>
</evidence>
<dbReference type="PROSITE" id="PS00950">
    <property type="entry name" value="BACTERIAL_OPSIN_1"/>
    <property type="match status" value="1"/>
</dbReference>
<evidence type="ECO:0000256" key="11">
    <source>
        <dbReference type="SAM" id="Phobius"/>
    </source>
</evidence>
<keyword evidence="9 11" id="KW-0472">Membrane</keyword>
<feature type="transmembrane region" description="Helical" evidence="11">
    <location>
        <begin position="114"/>
        <end position="133"/>
    </location>
</feature>
<evidence type="ECO:0000256" key="9">
    <source>
        <dbReference type="ARBA" id="ARBA00023136"/>
    </source>
</evidence>
<dbReference type="GO" id="GO:0005886">
    <property type="term" value="C:plasma membrane"/>
    <property type="evidence" value="ECO:0007669"/>
    <property type="project" value="TreeGrafter"/>
</dbReference>
<keyword evidence="4" id="KW-0716">Sensory transduction</keyword>
<evidence type="ECO:0000256" key="6">
    <source>
        <dbReference type="ARBA" id="ARBA00022925"/>
    </source>
</evidence>
<keyword evidence="5 11" id="KW-0812">Transmembrane</keyword>
<evidence type="ECO:0000256" key="5">
    <source>
        <dbReference type="ARBA" id="ARBA00022692"/>
    </source>
</evidence>
<feature type="non-terminal residue" evidence="12">
    <location>
        <position position="334"/>
    </location>
</feature>
<keyword evidence="6" id="KW-0681">Retinal protein</keyword>
<protein>
    <submittedName>
        <fullName evidence="12">Opsin</fullName>
    </submittedName>
</protein>
<feature type="transmembrane region" description="Helical" evidence="11">
    <location>
        <begin position="279"/>
        <end position="300"/>
    </location>
</feature>
<accession>C8CHH8</accession>
<dbReference type="InterPro" id="IPR001425">
    <property type="entry name" value="Arc/bac/fun_rhodopsins"/>
</dbReference>
<evidence type="ECO:0000313" key="12">
    <source>
        <dbReference type="EMBL" id="ACV05065.1"/>
    </source>
</evidence>
<feature type="transmembrane region" description="Helical" evidence="11">
    <location>
        <begin position="182"/>
        <end position="204"/>
    </location>
</feature>
<reference evidence="12" key="1">
    <citation type="journal article" date="2010" name="Cell. Mol. Life Sci.">
        <title>A rhodopsin-like protein in Cyanophora paradoxa: gene sequence and protein immunolocalization.</title>
        <authorList>
            <person name="Frassanito A.M."/>
            <person name="Barsanti L."/>
            <person name="Passarelli V."/>
            <person name="Evangelista V."/>
            <person name="Gualtieri P."/>
        </authorList>
    </citation>
    <scope>NUCLEOTIDE SEQUENCE</scope>
</reference>
<dbReference type="InterPro" id="IPR018229">
    <property type="entry name" value="Rhodopsin_retinal_BS"/>
</dbReference>
<sequence>MSPTFARWYQTYATNNKNRQSAFVPNGQCSFTYEQFASFYSGSYIKDPESVQLAIQRTCYNRITGLGPDFYSPEDAADRGQVFFWIEFGIQAVMFALFLILTLRREEHKRRFHYITTLYSGISTMAYYCMARGQGSVALFDTWSNGDFSPYRVFYYARYIDWFLTVPLIILNLCLLASATKALTIGLALSGMLMVGTGLMGALSITGTKWGWFGISNMCFLPIVVAWVTVLRKNAREKSPEVEKTYNILIIISIIAWFAYPIIWIIATGTHAISLAAEIVSYAVVDTFSKALFGVILLFSRSAIEDASFKDPEKMKLPTSYTSSTIHSGVLSKA</sequence>
<evidence type="ECO:0000256" key="7">
    <source>
        <dbReference type="ARBA" id="ARBA00022989"/>
    </source>
</evidence>
<feature type="transmembrane region" description="Helical" evidence="11">
    <location>
        <begin position="82"/>
        <end position="102"/>
    </location>
</feature>
<dbReference type="AlphaFoldDB" id="C8CHH8"/>
<comment type="subcellular location">
    <subcellularLocation>
        <location evidence="1">Membrane</location>
        <topology evidence="1">Multi-pass membrane protein</topology>
    </subcellularLocation>
</comment>
<dbReference type="EMBL" id="GQ402542">
    <property type="protein sequence ID" value="ACV05065.1"/>
    <property type="molecule type" value="Genomic_DNA"/>
</dbReference>
<evidence type="ECO:0000256" key="10">
    <source>
        <dbReference type="ARBA" id="ARBA00023170"/>
    </source>
</evidence>
<feature type="transmembrane region" description="Helical" evidence="11">
    <location>
        <begin position="210"/>
        <end position="228"/>
    </location>
</feature>
<dbReference type="PANTHER" id="PTHR28286">
    <property type="match status" value="1"/>
</dbReference>
<keyword evidence="3" id="KW-0600">Photoreceptor protein</keyword>
<feature type="transmembrane region" description="Helical" evidence="11">
    <location>
        <begin position="248"/>
        <end position="267"/>
    </location>
</feature>
<keyword evidence="7 11" id="KW-1133">Transmembrane helix</keyword>
<dbReference type="Pfam" id="PF01036">
    <property type="entry name" value="Bac_rhodopsin"/>
    <property type="match status" value="1"/>
</dbReference>
<keyword evidence="10" id="KW-0675">Receptor</keyword>
<dbReference type="CDD" id="cd14965">
    <property type="entry name" value="7tm_Opsins_type1"/>
    <property type="match status" value="1"/>
</dbReference>
<keyword evidence="8" id="KW-0157">Chromophore</keyword>
<dbReference type="Gene3D" id="1.20.1070.10">
    <property type="entry name" value="Rhodopsin 7-helix transmembrane proteins"/>
    <property type="match status" value="1"/>
</dbReference>
<dbReference type="GO" id="GO:0009881">
    <property type="term" value="F:photoreceptor activity"/>
    <property type="evidence" value="ECO:0007669"/>
    <property type="project" value="UniProtKB-KW"/>
</dbReference>
<dbReference type="PRINTS" id="PR00251">
    <property type="entry name" value="BACTRLOPSIN"/>
</dbReference>
<dbReference type="SUPFAM" id="SSF81321">
    <property type="entry name" value="Family A G protein-coupled receptor-like"/>
    <property type="match status" value="1"/>
</dbReference>
<feature type="transmembrane region" description="Helical" evidence="11">
    <location>
        <begin position="153"/>
        <end position="175"/>
    </location>
</feature>
<gene>
    <name evidence="12" type="primary">OPS1</name>
</gene>
<evidence type="ECO:0000256" key="1">
    <source>
        <dbReference type="ARBA" id="ARBA00004141"/>
    </source>
</evidence>
<dbReference type="TCDB" id="3.E.1.4.7">
    <property type="family name" value="the ion-translocating microbial rhodopsin (mr) family"/>
</dbReference>
<evidence type="ECO:0000256" key="4">
    <source>
        <dbReference type="ARBA" id="ARBA00022606"/>
    </source>
</evidence>
<comment type="similarity">
    <text evidence="2">Belongs to the archaeal/bacterial/fungal opsin family.</text>
</comment>
<evidence type="ECO:0000256" key="3">
    <source>
        <dbReference type="ARBA" id="ARBA00022543"/>
    </source>
</evidence>